<dbReference type="OrthoDB" id="6781714at2759"/>
<dbReference type="EMBL" id="OU892279">
    <property type="protein sequence ID" value="CAG9765833.1"/>
    <property type="molecule type" value="Genomic_DNA"/>
</dbReference>
<organism evidence="2 3">
    <name type="scientific">Ceutorhynchus assimilis</name>
    <name type="common">cabbage seed weevil</name>
    <dbReference type="NCBI Taxonomy" id="467358"/>
    <lineage>
        <taxon>Eukaryota</taxon>
        <taxon>Metazoa</taxon>
        <taxon>Ecdysozoa</taxon>
        <taxon>Arthropoda</taxon>
        <taxon>Hexapoda</taxon>
        <taxon>Insecta</taxon>
        <taxon>Pterygota</taxon>
        <taxon>Neoptera</taxon>
        <taxon>Endopterygota</taxon>
        <taxon>Coleoptera</taxon>
        <taxon>Polyphaga</taxon>
        <taxon>Cucujiformia</taxon>
        <taxon>Curculionidae</taxon>
        <taxon>Ceutorhynchinae</taxon>
        <taxon>Ceutorhynchus</taxon>
    </lineage>
</organism>
<dbReference type="Proteomes" id="UP001152799">
    <property type="component" value="Chromosome 3"/>
</dbReference>
<accession>A0A9N9QN07</accession>
<evidence type="ECO:0000313" key="3">
    <source>
        <dbReference type="Proteomes" id="UP001152799"/>
    </source>
</evidence>
<reference evidence="2" key="1">
    <citation type="submission" date="2022-01" db="EMBL/GenBank/DDBJ databases">
        <authorList>
            <person name="King R."/>
        </authorList>
    </citation>
    <scope>NUCLEOTIDE SEQUENCE</scope>
</reference>
<sequence>MKPVYFVIKKQKKHRSKRLPLHVSNKKDENEENFTVLIEQVKKYDNSKIHYHRNCLLDHFYKVSPKRETSETHWHEVRQHHQAAFDEMCAFIKENIIQKGRCYFLTYLHRYYMELFGEKVENSDEIIGNFTPQKLESKIVKSFDKEMKFLIVQNKKLLAPKHLTAIDNQSFEQLKEEDILLPNDISSFTDHDIQQDMFNTIQKFICDVYNVNEIIDVDAARLQLFINSYTVSSVNEEFHRKNIKNFEASNLPPCKSELLQQFRRANYIASIWNNANTKLPSIFTPENNGWTLKENQYHFNWFDGDQLPAFVSESLQEDTEKAASVDNGDDDDDWNVKYQHWLDDENSNNTVDDDYED</sequence>
<protein>
    <submittedName>
        <fullName evidence="2">Uncharacterized protein</fullName>
    </submittedName>
</protein>
<keyword evidence="3" id="KW-1185">Reference proteome</keyword>
<evidence type="ECO:0000256" key="1">
    <source>
        <dbReference type="SAM" id="MobiDB-lite"/>
    </source>
</evidence>
<dbReference type="AlphaFoldDB" id="A0A9N9QN07"/>
<name>A0A9N9QN07_9CUCU</name>
<evidence type="ECO:0000313" key="2">
    <source>
        <dbReference type="EMBL" id="CAG9765833.1"/>
    </source>
</evidence>
<gene>
    <name evidence="2" type="ORF">CEUTPL_LOCUS6436</name>
</gene>
<feature type="region of interest" description="Disordered" evidence="1">
    <location>
        <begin position="316"/>
        <end position="335"/>
    </location>
</feature>
<proteinExistence type="predicted"/>